<feature type="transmembrane region" description="Helical" evidence="6">
    <location>
        <begin position="190"/>
        <end position="206"/>
    </location>
</feature>
<feature type="transmembrane region" description="Helical" evidence="6">
    <location>
        <begin position="29"/>
        <end position="49"/>
    </location>
</feature>
<feature type="transmembrane region" description="Helical" evidence="6">
    <location>
        <begin position="263"/>
        <end position="282"/>
    </location>
</feature>
<dbReference type="EMBL" id="BJYZ01000014">
    <property type="protein sequence ID" value="GEO39175.1"/>
    <property type="molecule type" value="Genomic_DNA"/>
</dbReference>
<feature type="transmembrane region" description="Helical" evidence="6">
    <location>
        <begin position="151"/>
        <end position="184"/>
    </location>
</feature>
<dbReference type="Pfam" id="PF03706">
    <property type="entry name" value="LPG_synthase_TM"/>
    <property type="match status" value="1"/>
</dbReference>
<protein>
    <submittedName>
        <fullName evidence="7">TIGR00374 family protein</fullName>
    </submittedName>
</protein>
<keyword evidence="3 6" id="KW-0812">Transmembrane</keyword>
<evidence type="ECO:0000256" key="1">
    <source>
        <dbReference type="ARBA" id="ARBA00004651"/>
    </source>
</evidence>
<comment type="subcellular location">
    <subcellularLocation>
        <location evidence="1">Cell membrane</location>
        <topology evidence="1">Multi-pass membrane protein</topology>
    </subcellularLocation>
</comment>
<evidence type="ECO:0000256" key="3">
    <source>
        <dbReference type="ARBA" id="ARBA00022692"/>
    </source>
</evidence>
<dbReference type="PANTHER" id="PTHR39087:SF2">
    <property type="entry name" value="UPF0104 MEMBRANE PROTEIN MJ1595"/>
    <property type="match status" value="1"/>
</dbReference>
<evidence type="ECO:0000256" key="4">
    <source>
        <dbReference type="ARBA" id="ARBA00022989"/>
    </source>
</evidence>
<proteinExistence type="predicted"/>
<feature type="transmembrane region" description="Helical" evidence="6">
    <location>
        <begin position="227"/>
        <end position="251"/>
    </location>
</feature>
<reference evidence="7 8" key="1">
    <citation type="submission" date="2019-07" db="EMBL/GenBank/DDBJ databases">
        <title>Whole genome shotgun sequence of Skermanella aerolata NBRC 106429.</title>
        <authorList>
            <person name="Hosoyama A."/>
            <person name="Uohara A."/>
            <person name="Ohji S."/>
            <person name="Ichikawa N."/>
        </authorList>
    </citation>
    <scope>NUCLEOTIDE SEQUENCE [LARGE SCALE GENOMIC DNA]</scope>
    <source>
        <strain evidence="7 8">NBRC 106429</strain>
    </source>
</reference>
<dbReference type="OrthoDB" id="9799911at2"/>
<evidence type="ECO:0000313" key="7">
    <source>
        <dbReference type="EMBL" id="GEO39175.1"/>
    </source>
</evidence>
<name>A0A512DRW5_9PROT</name>
<comment type="caution">
    <text evidence="7">The sequence shown here is derived from an EMBL/GenBank/DDBJ whole genome shotgun (WGS) entry which is preliminary data.</text>
</comment>
<accession>A0A512DRW5</accession>
<evidence type="ECO:0000256" key="2">
    <source>
        <dbReference type="ARBA" id="ARBA00022475"/>
    </source>
</evidence>
<dbReference type="AlphaFoldDB" id="A0A512DRW5"/>
<feature type="transmembrane region" description="Helical" evidence="6">
    <location>
        <begin position="61"/>
        <end position="79"/>
    </location>
</feature>
<gene>
    <name evidence="7" type="ORF">SAE02_33230</name>
</gene>
<dbReference type="RefSeq" id="WP_147040530.1">
    <property type="nucleotide sequence ID" value="NZ_BJYZ01000014.1"/>
</dbReference>
<feature type="transmembrane region" description="Helical" evidence="6">
    <location>
        <begin position="315"/>
        <end position="333"/>
    </location>
</feature>
<keyword evidence="4 6" id="KW-1133">Transmembrane helix</keyword>
<dbReference type="GO" id="GO:0005886">
    <property type="term" value="C:plasma membrane"/>
    <property type="evidence" value="ECO:0007669"/>
    <property type="project" value="UniProtKB-SubCell"/>
</dbReference>
<dbReference type="Proteomes" id="UP000321523">
    <property type="component" value="Unassembled WGS sequence"/>
</dbReference>
<keyword evidence="8" id="KW-1185">Reference proteome</keyword>
<organism evidence="7 8">
    <name type="scientific">Skermanella aerolata</name>
    <dbReference type="NCBI Taxonomy" id="393310"/>
    <lineage>
        <taxon>Bacteria</taxon>
        <taxon>Pseudomonadati</taxon>
        <taxon>Pseudomonadota</taxon>
        <taxon>Alphaproteobacteria</taxon>
        <taxon>Rhodospirillales</taxon>
        <taxon>Azospirillaceae</taxon>
        <taxon>Skermanella</taxon>
    </lineage>
</organism>
<evidence type="ECO:0000313" key="8">
    <source>
        <dbReference type="Proteomes" id="UP000321523"/>
    </source>
</evidence>
<keyword evidence="5 6" id="KW-0472">Membrane</keyword>
<sequence>MSNKPTASAEPGAQALQEQPRSLMRRAEYGAVITAVVFVMAMAGAGIWFGLEEVWHRMLTLSPMALAGLLGLSLVNYLMRAWRWYIYSQHLDIQVSRRRTGLYYFAGFAMTTTPGKLGEALRLWFLERCHGYRYERTAPLLLGDRMGDAVAIVLLCLAGISAFGAVYVTGTLVAAGVLLVALLMLLRPHVPLRVVLVVYGLVGRWPRLFGAARGVVRKTSRLLDPRIFALTTVMGVFGWLCEAFALHWLLIDLGADITLQQSVFVFAFAMLVGAVSMLPGGLGGTEATMFALLTLLHVPADTALAATLIIRLTTLWFAVGLGFVALPAAFRLARQPAVERMAAEAIR</sequence>
<keyword evidence="2" id="KW-1003">Cell membrane</keyword>
<dbReference type="PANTHER" id="PTHR39087">
    <property type="entry name" value="UPF0104 MEMBRANE PROTEIN MJ1595"/>
    <property type="match status" value="1"/>
</dbReference>
<evidence type="ECO:0000256" key="5">
    <source>
        <dbReference type="ARBA" id="ARBA00023136"/>
    </source>
</evidence>
<dbReference type="InterPro" id="IPR022791">
    <property type="entry name" value="L-PG_synthase/AglD"/>
</dbReference>
<dbReference type="NCBIfam" id="TIGR00374">
    <property type="entry name" value="flippase-like domain"/>
    <property type="match status" value="1"/>
</dbReference>
<evidence type="ECO:0000256" key="6">
    <source>
        <dbReference type="SAM" id="Phobius"/>
    </source>
</evidence>